<feature type="chain" id="PRO_5017310477" evidence="1">
    <location>
        <begin position="24"/>
        <end position="75"/>
    </location>
</feature>
<protein>
    <submittedName>
        <fullName evidence="2">Uncharacterized protein</fullName>
    </submittedName>
</protein>
<organism evidence="2 3">
    <name type="scientific">Pelagirhabdus alkalitolerans</name>
    <dbReference type="NCBI Taxonomy" id="1612202"/>
    <lineage>
        <taxon>Bacteria</taxon>
        <taxon>Bacillati</taxon>
        <taxon>Bacillota</taxon>
        <taxon>Bacilli</taxon>
        <taxon>Bacillales</taxon>
        <taxon>Bacillaceae</taxon>
        <taxon>Pelagirhabdus</taxon>
    </lineage>
</organism>
<keyword evidence="1" id="KW-0732">Signal</keyword>
<accession>A0A1G6GLR3</accession>
<gene>
    <name evidence="2" type="ORF">SAMN05421734_101263</name>
</gene>
<dbReference type="RefSeq" id="WP_090792124.1">
    <property type="nucleotide sequence ID" value="NZ_FMYI01000001.1"/>
</dbReference>
<reference evidence="3" key="1">
    <citation type="submission" date="2016-09" db="EMBL/GenBank/DDBJ databases">
        <authorList>
            <person name="Varghese N."/>
            <person name="Submissions S."/>
        </authorList>
    </citation>
    <scope>NUCLEOTIDE SEQUENCE [LARGE SCALE GENOMIC DNA]</scope>
    <source>
        <strain evidence="3">S5</strain>
    </source>
</reference>
<evidence type="ECO:0000256" key="1">
    <source>
        <dbReference type="SAM" id="SignalP"/>
    </source>
</evidence>
<name>A0A1G6GLR3_9BACI</name>
<proteinExistence type="predicted"/>
<evidence type="ECO:0000313" key="3">
    <source>
        <dbReference type="Proteomes" id="UP000242949"/>
    </source>
</evidence>
<dbReference type="AlphaFoldDB" id="A0A1G6GLR3"/>
<dbReference type="OrthoDB" id="2166958at2"/>
<dbReference type="STRING" id="1612202.SAMN05421734_101263"/>
<sequence length="75" mass="8665">MKLLLTVLIVGLFFAMGNPLAFASENDTDESWTNSARQFMSEMHPEFSSEEIDERIENCHGNRSSDNQRQNRPSW</sequence>
<feature type="signal peptide" evidence="1">
    <location>
        <begin position="1"/>
        <end position="23"/>
    </location>
</feature>
<evidence type="ECO:0000313" key="2">
    <source>
        <dbReference type="EMBL" id="SDB82958.1"/>
    </source>
</evidence>
<dbReference type="EMBL" id="FMYI01000001">
    <property type="protein sequence ID" value="SDB82958.1"/>
    <property type="molecule type" value="Genomic_DNA"/>
</dbReference>
<dbReference type="Proteomes" id="UP000242949">
    <property type="component" value="Unassembled WGS sequence"/>
</dbReference>
<keyword evidence="3" id="KW-1185">Reference proteome</keyword>